<dbReference type="Pfam" id="PF00902">
    <property type="entry name" value="TatC"/>
    <property type="match status" value="1"/>
</dbReference>
<keyword evidence="4 7" id="KW-1133">Transmembrane helix</keyword>
<dbReference type="PRINTS" id="PR01840">
    <property type="entry name" value="TATCFAMILY"/>
</dbReference>
<comment type="similarity">
    <text evidence="7">Belongs to the TatC family.</text>
</comment>
<keyword evidence="6 7" id="KW-0472">Membrane</keyword>
<feature type="transmembrane region" description="Helical" evidence="7">
    <location>
        <begin position="116"/>
        <end position="139"/>
    </location>
</feature>
<organism evidence="9 10">
    <name type="scientific">Solihabitans fulvus</name>
    <dbReference type="NCBI Taxonomy" id="1892852"/>
    <lineage>
        <taxon>Bacteria</taxon>
        <taxon>Bacillati</taxon>
        <taxon>Actinomycetota</taxon>
        <taxon>Actinomycetes</taxon>
        <taxon>Pseudonocardiales</taxon>
        <taxon>Pseudonocardiaceae</taxon>
        <taxon>Solihabitans</taxon>
    </lineage>
</organism>
<evidence type="ECO:0000256" key="1">
    <source>
        <dbReference type="ARBA" id="ARBA00004141"/>
    </source>
</evidence>
<comment type="subunit">
    <text evidence="7">The Tat system comprises two distinct complexes: a TatABC complex, containing multiple copies of TatA, TatB and TatC subunits, and a separate TatA complex, containing only TatA subunits. Substrates initially bind to the TatABC complex, which probably triggers association of the separate TatA complex to form the active translocon.</text>
</comment>
<proteinExistence type="inferred from homology"/>
<dbReference type="AlphaFoldDB" id="A0A5B2XS54"/>
<comment type="function">
    <text evidence="7">Part of the twin-arginine translocation (Tat) system that transports large folded proteins containing a characteristic twin-arginine motif in their signal peptide across membranes. Together with TatB, TatC is part of a receptor directly interacting with Tat signal peptides.</text>
</comment>
<dbReference type="NCBIfam" id="TIGR00945">
    <property type="entry name" value="tatC"/>
    <property type="match status" value="1"/>
</dbReference>
<keyword evidence="5 7" id="KW-0811">Translocation</keyword>
<feature type="transmembrane region" description="Helical" evidence="7">
    <location>
        <begin position="163"/>
        <end position="188"/>
    </location>
</feature>
<feature type="transmembrane region" description="Helical" evidence="7">
    <location>
        <begin position="12"/>
        <end position="34"/>
    </location>
</feature>
<evidence type="ECO:0000256" key="7">
    <source>
        <dbReference type="HAMAP-Rule" id="MF_00902"/>
    </source>
</evidence>
<dbReference type="HAMAP" id="MF_00902">
    <property type="entry name" value="TatC"/>
    <property type="match status" value="1"/>
</dbReference>
<feature type="transmembrane region" description="Helical" evidence="7">
    <location>
        <begin position="84"/>
        <end position="104"/>
    </location>
</feature>
<evidence type="ECO:0000256" key="8">
    <source>
        <dbReference type="SAM" id="MobiDB-lite"/>
    </source>
</evidence>
<dbReference type="Proteomes" id="UP000323454">
    <property type="component" value="Unassembled WGS sequence"/>
</dbReference>
<keyword evidence="10" id="KW-1185">Reference proteome</keyword>
<comment type="subcellular location">
    <subcellularLocation>
        <location evidence="7">Cell membrane</location>
        <topology evidence="7">Multi-pass membrane protein</topology>
    </subcellularLocation>
    <subcellularLocation>
        <location evidence="1">Membrane</location>
        <topology evidence="1">Multi-pass membrane protein</topology>
    </subcellularLocation>
</comment>
<dbReference type="GO" id="GO:0009977">
    <property type="term" value="F:proton motive force dependent protein transmembrane transporter activity"/>
    <property type="evidence" value="ECO:0007669"/>
    <property type="project" value="TreeGrafter"/>
</dbReference>
<evidence type="ECO:0000313" key="10">
    <source>
        <dbReference type="Proteomes" id="UP000323454"/>
    </source>
</evidence>
<evidence type="ECO:0000256" key="2">
    <source>
        <dbReference type="ARBA" id="ARBA00022692"/>
    </source>
</evidence>
<reference evidence="9 10" key="1">
    <citation type="submission" date="2019-09" db="EMBL/GenBank/DDBJ databases">
        <title>Goodfellowia gen. nov., a new genus of the Pseudonocardineae related to Actinoalloteichus, containing Goodfellowia coeruleoviolacea gen. nov., comb. nov. gen. nov., comb. nov.</title>
        <authorList>
            <person name="Labeda D."/>
        </authorList>
    </citation>
    <scope>NUCLEOTIDE SEQUENCE [LARGE SCALE GENOMIC DNA]</scope>
    <source>
        <strain evidence="9 10">AN110305</strain>
    </source>
</reference>
<gene>
    <name evidence="7 9" type="primary">tatC</name>
    <name evidence="9" type="ORF">F0L68_01945</name>
</gene>
<dbReference type="RefSeq" id="WP_149847634.1">
    <property type="nucleotide sequence ID" value="NZ_VUOB01000002.1"/>
</dbReference>
<evidence type="ECO:0000256" key="5">
    <source>
        <dbReference type="ARBA" id="ARBA00023010"/>
    </source>
</evidence>
<evidence type="ECO:0000256" key="4">
    <source>
        <dbReference type="ARBA" id="ARBA00022989"/>
    </source>
</evidence>
<feature type="transmembrane region" description="Helical" evidence="7">
    <location>
        <begin position="200"/>
        <end position="217"/>
    </location>
</feature>
<sequence>MTLIEHLYELRHRLGLALLAIFVGGILGFLWFQFNIGPIPKLGSLLTEPYCQLPQELRADIGGHGECKLLQTAPFEAFLIQFKVGIAAGAVFFSPVWLYQLWAFITPGLYAKERKFALVFVSCAVVLFATGAVLAYLVVPKGLEVILHFGGNQFITALKGDEYVSFILGMLIIFGVSFELPLLVVMLNRVGILPYDKLRRWRRGMIFGLFVFAAVATPGSDPFSMLALAGALTILFEFAIQLARLHDRKKARQRVAEGWEGVSDDEASPLNYQPEPVAPAEPVETPAADPQRVRYDDAT</sequence>
<keyword evidence="3 7" id="KW-0653">Protein transport</keyword>
<keyword evidence="7" id="KW-1003">Cell membrane</keyword>
<dbReference type="PANTHER" id="PTHR30371:SF0">
    <property type="entry name" value="SEC-INDEPENDENT PROTEIN TRANSLOCASE PROTEIN TATC, CHLOROPLASTIC-RELATED"/>
    <property type="match status" value="1"/>
</dbReference>
<protein>
    <recommendedName>
        <fullName evidence="7">Sec-independent protein translocase protein TatC</fullName>
    </recommendedName>
</protein>
<evidence type="ECO:0000313" key="9">
    <source>
        <dbReference type="EMBL" id="KAA2266527.1"/>
    </source>
</evidence>
<dbReference type="EMBL" id="VUOB01000002">
    <property type="protein sequence ID" value="KAA2266527.1"/>
    <property type="molecule type" value="Genomic_DNA"/>
</dbReference>
<name>A0A5B2XS54_9PSEU</name>
<feature type="region of interest" description="Disordered" evidence="8">
    <location>
        <begin position="257"/>
        <end position="299"/>
    </location>
</feature>
<dbReference type="InterPro" id="IPR002033">
    <property type="entry name" value="TatC"/>
</dbReference>
<dbReference type="OrthoDB" id="9777044at2"/>
<feature type="transmembrane region" description="Helical" evidence="7">
    <location>
        <begin position="223"/>
        <end position="243"/>
    </location>
</feature>
<keyword evidence="7" id="KW-0813">Transport</keyword>
<evidence type="ECO:0000256" key="6">
    <source>
        <dbReference type="ARBA" id="ARBA00023136"/>
    </source>
</evidence>
<reference evidence="9 10" key="2">
    <citation type="submission" date="2019-09" db="EMBL/GenBank/DDBJ databases">
        <authorList>
            <person name="Jin C."/>
        </authorList>
    </citation>
    <scope>NUCLEOTIDE SEQUENCE [LARGE SCALE GENOMIC DNA]</scope>
    <source>
        <strain evidence="9 10">AN110305</strain>
    </source>
</reference>
<keyword evidence="2 7" id="KW-0812">Transmembrane</keyword>
<dbReference type="GO" id="GO:0033281">
    <property type="term" value="C:TAT protein transport complex"/>
    <property type="evidence" value="ECO:0007669"/>
    <property type="project" value="UniProtKB-UniRule"/>
</dbReference>
<comment type="caution">
    <text evidence="9">The sequence shown here is derived from an EMBL/GenBank/DDBJ whole genome shotgun (WGS) entry which is preliminary data.</text>
</comment>
<feature type="compositionally biased region" description="Low complexity" evidence="8">
    <location>
        <begin position="274"/>
        <end position="290"/>
    </location>
</feature>
<evidence type="ECO:0000256" key="3">
    <source>
        <dbReference type="ARBA" id="ARBA00022927"/>
    </source>
</evidence>
<accession>A0A5B2XS54</accession>
<dbReference type="GO" id="GO:0065002">
    <property type="term" value="P:intracellular protein transmembrane transport"/>
    <property type="evidence" value="ECO:0007669"/>
    <property type="project" value="TreeGrafter"/>
</dbReference>
<dbReference type="PANTHER" id="PTHR30371">
    <property type="entry name" value="SEC-INDEPENDENT PROTEIN TRANSLOCASE PROTEIN TATC"/>
    <property type="match status" value="1"/>
</dbReference>
<dbReference type="GO" id="GO:0043953">
    <property type="term" value="P:protein transport by the Tat complex"/>
    <property type="evidence" value="ECO:0007669"/>
    <property type="project" value="UniProtKB-UniRule"/>
</dbReference>